<proteinExistence type="inferred from homology"/>
<dbReference type="GO" id="GO:0016773">
    <property type="term" value="F:phosphotransferase activity, alcohol group as acceptor"/>
    <property type="evidence" value="ECO:0007669"/>
    <property type="project" value="UniProtKB-UniRule"/>
</dbReference>
<evidence type="ECO:0000256" key="1">
    <source>
        <dbReference type="HAMAP-Rule" id="MF_01270"/>
    </source>
</evidence>
<comment type="pathway">
    <text evidence="1">Cell wall biogenesis; peptidoglycan recycling.</text>
</comment>
<comment type="catalytic activity">
    <reaction evidence="1">
        <text>1,6-anhydro-N-acetyl-beta-muramate + ATP + H2O = N-acetyl-D-muramate 6-phosphate + ADP + H(+)</text>
        <dbReference type="Rhea" id="RHEA:24952"/>
        <dbReference type="ChEBI" id="CHEBI:15377"/>
        <dbReference type="ChEBI" id="CHEBI:15378"/>
        <dbReference type="ChEBI" id="CHEBI:30616"/>
        <dbReference type="ChEBI" id="CHEBI:58690"/>
        <dbReference type="ChEBI" id="CHEBI:58722"/>
        <dbReference type="ChEBI" id="CHEBI:456216"/>
        <dbReference type="EC" id="2.7.1.170"/>
    </reaction>
</comment>
<dbReference type="SUPFAM" id="SSF53067">
    <property type="entry name" value="Actin-like ATPase domain"/>
    <property type="match status" value="1"/>
</dbReference>
<accession>A0A2J6WES0</accession>
<gene>
    <name evidence="1" type="primary">anmK</name>
    <name evidence="2" type="ORF">C0189_02490</name>
</gene>
<comment type="pathway">
    <text evidence="1">Amino-sugar metabolism; 1,6-anhydro-N-acetylmuramate degradation.</text>
</comment>
<name>A0A2J6WES0_9BACT</name>
<dbReference type="InterPro" id="IPR005338">
    <property type="entry name" value="Anhydro_N_Ac-Mur_kinase"/>
</dbReference>
<keyword evidence="1" id="KW-0808">Transferase</keyword>
<dbReference type="Pfam" id="PF03702">
    <property type="entry name" value="AnmK"/>
    <property type="match status" value="1"/>
</dbReference>
<comment type="similarity">
    <text evidence="1">Belongs to the anhydro-N-acetylmuramic acid kinase family.</text>
</comment>
<reference evidence="2 3" key="1">
    <citation type="submission" date="2018-01" db="EMBL/GenBank/DDBJ databases">
        <title>Metagenomic assembled genomes from two thermal pools in the Uzon Caldera, Kamchatka, Russia.</title>
        <authorList>
            <person name="Wilkins L."/>
            <person name="Ettinger C."/>
        </authorList>
    </citation>
    <scope>NUCLEOTIDE SEQUENCE [LARGE SCALE GENOMIC DNA]</scope>
    <source>
        <strain evidence="2">ZAV-07</strain>
    </source>
</reference>
<dbReference type="PANTHER" id="PTHR30605">
    <property type="entry name" value="ANHYDRO-N-ACETYLMURAMIC ACID KINASE"/>
    <property type="match status" value="1"/>
</dbReference>
<dbReference type="EC" id="2.7.1.170" evidence="1"/>
<keyword evidence="1" id="KW-0547">Nucleotide-binding</keyword>
<dbReference type="Proteomes" id="UP000237040">
    <property type="component" value="Unassembled WGS sequence"/>
</dbReference>
<keyword evidence="1 2" id="KW-0418">Kinase</keyword>
<comment type="function">
    <text evidence="1">Catalyzes the specific phosphorylation of 1,6-anhydro-N-acetylmuramic acid (anhMurNAc) with the simultaneous cleavage of the 1,6-anhydro ring, generating MurNAc-6-P. Is required for the utilization of anhMurNAc either imported from the medium or derived from its own cell wall murein, and thus plays a role in cell wall recycling.</text>
</comment>
<protein>
    <recommendedName>
        <fullName evidence="1">Anhydro-N-acetylmuramic acid kinase</fullName>
        <ecNumber evidence="1">2.7.1.170</ecNumber>
    </recommendedName>
    <alternativeName>
        <fullName evidence="1">AnhMurNAc kinase</fullName>
    </alternativeName>
</protein>
<dbReference type="EMBL" id="PNIL01000036">
    <property type="protein sequence ID" value="PMP67753.1"/>
    <property type="molecule type" value="Genomic_DNA"/>
</dbReference>
<evidence type="ECO:0000313" key="3">
    <source>
        <dbReference type="Proteomes" id="UP000237040"/>
    </source>
</evidence>
<evidence type="ECO:0000313" key="2">
    <source>
        <dbReference type="EMBL" id="PMP67753.1"/>
    </source>
</evidence>
<dbReference type="HAMAP" id="MF_01270">
    <property type="entry name" value="AnhMurNAc_kinase"/>
    <property type="match status" value="1"/>
</dbReference>
<sequence>MKAIGIMSGTSLDGVTISLIDSLEDARDLKVLHYKTYPYDAQLKLRIKEISERGIVGEVSDLNYELGELFSKLLERFLNEFGIDSSDIFVVGLHGQTIYHNDGISTLQIGEPAFIALRNHIDVVSNFRAKDIVLSGTGAPLIPFFDFLYFKRFSPIALVNLGGISNITFIPDEDPQSVIAFDMGPCNMVLDYASQVLFGSDFDKNGEFAKKGKVIEEMLDFLKGNEFIIRNPPKSAGRNEFGEAFMKDLLERFNYIDRFDFIATLNQFVAFAIWYSIETFIKSKPKYVVLSGGGANNKTLVNNLKRLLKGIELKLSDEFGLPSEAKESVAFALYAMRSKLKLKSHLPQTTGSKSQYIMGEITYGE</sequence>
<comment type="caution">
    <text evidence="2">The sequence shown here is derived from an EMBL/GenBank/DDBJ whole genome shotgun (WGS) entry which is preliminary data.</text>
</comment>
<dbReference type="RefSeq" id="WP_424586917.1">
    <property type="nucleotide sequence ID" value="NZ_JBNAUB010000023.1"/>
</dbReference>
<keyword evidence="1" id="KW-0119">Carbohydrate metabolism</keyword>
<dbReference type="Gene3D" id="3.30.420.40">
    <property type="match status" value="2"/>
</dbReference>
<dbReference type="UniPathway" id="UPA00544"/>
<dbReference type="AlphaFoldDB" id="A0A2J6WES0"/>
<dbReference type="GO" id="GO:0097175">
    <property type="term" value="P:1,6-anhydro-N-acetyl-beta-muramic acid catabolic process"/>
    <property type="evidence" value="ECO:0007669"/>
    <property type="project" value="UniProtKB-UniRule"/>
</dbReference>
<organism evidence="2 3">
    <name type="scientific">Caldisericum exile</name>
    <dbReference type="NCBI Taxonomy" id="693075"/>
    <lineage>
        <taxon>Bacteria</taxon>
        <taxon>Pseudomonadati</taxon>
        <taxon>Caldisericota/Cryosericota group</taxon>
        <taxon>Caldisericota</taxon>
        <taxon>Caldisericia</taxon>
        <taxon>Caldisericales</taxon>
        <taxon>Caldisericaceae</taxon>
        <taxon>Caldisericum</taxon>
    </lineage>
</organism>
<dbReference type="GO" id="GO:0016301">
    <property type="term" value="F:kinase activity"/>
    <property type="evidence" value="ECO:0007669"/>
    <property type="project" value="UniProtKB-KW"/>
</dbReference>
<dbReference type="GO" id="GO:0006040">
    <property type="term" value="P:amino sugar metabolic process"/>
    <property type="evidence" value="ECO:0007669"/>
    <property type="project" value="InterPro"/>
</dbReference>
<dbReference type="GO" id="GO:0009254">
    <property type="term" value="P:peptidoglycan turnover"/>
    <property type="evidence" value="ECO:0007669"/>
    <property type="project" value="UniProtKB-UniRule"/>
</dbReference>
<feature type="binding site" evidence="1">
    <location>
        <begin position="9"/>
        <end position="16"/>
    </location>
    <ligand>
        <name>ATP</name>
        <dbReference type="ChEBI" id="CHEBI:30616"/>
    </ligand>
</feature>
<keyword evidence="1" id="KW-0067">ATP-binding</keyword>
<dbReference type="InterPro" id="IPR043129">
    <property type="entry name" value="ATPase_NBD"/>
</dbReference>
<dbReference type="UniPathway" id="UPA00343"/>
<dbReference type="GO" id="GO:0005524">
    <property type="term" value="F:ATP binding"/>
    <property type="evidence" value="ECO:0007669"/>
    <property type="project" value="UniProtKB-UniRule"/>
</dbReference>
<dbReference type="PANTHER" id="PTHR30605:SF0">
    <property type="entry name" value="ANHYDRO-N-ACETYLMURAMIC ACID KINASE"/>
    <property type="match status" value="1"/>
</dbReference>